<evidence type="ECO:0000256" key="7">
    <source>
        <dbReference type="ARBA" id="ARBA00023006"/>
    </source>
</evidence>
<comment type="catalytic activity">
    <reaction evidence="10">
        <text>a 1,2-diacyl-sn-glycero-3-phospho-L-serine(in) = a 1,2-diacyl-sn-glycero-3-phospho-L-serine(out)</text>
        <dbReference type="Rhea" id="RHEA:38663"/>
        <dbReference type="ChEBI" id="CHEBI:57262"/>
    </reaction>
</comment>
<dbReference type="GO" id="GO:0034727">
    <property type="term" value="P:piecemeal microautophagy of the nucleus"/>
    <property type="evidence" value="ECO:0007669"/>
    <property type="project" value="TreeGrafter"/>
</dbReference>
<dbReference type="Pfam" id="PF13329">
    <property type="entry name" value="ATG2_CAD"/>
    <property type="match status" value="1"/>
</dbReference>
<protein>
    <recommendedName>
        <fullName evidence="4">Autophagy-related protein 2</fullName>
    </recommendedName>
</protein>
<evidence type="ECO:0000256" key="9">
    <source>
        <dbReference type="ARBA" id="ARBA00023136"/>
    </source>
</evidence>
<keyword evidence="5" id="KW-0813">Transport</keyword>
<dbReference type="GO" id="GO:0005789">
    <property type="term" value="C:endoplasmic reticulum membrane"/>
    <property type="evidence" value="ECO:0007669"/>
    <property type="project" value="UniProtKB-SubCell"/>
</dbReference>
<evidence type="ECO:0000256" key="5">
    <source>
        <dbReference type="ARBA" id="ARBA00022448"/>
    </source>
</evidence>
<dbReference type="Proteomes" id="UP001165082">
    <property type="component" value="Unassembled WGS sequence"/>
</dbReference>
<comment type="subcellular location">
    <subcellularLocation>
        <location evidence="1">Endoplasmic reticulum membrane</location>
        <topology evidence="1">Peripheral membrane protein</topology>
    </subcellularLocation>
    <subcellularLocation>
        <location evidence="2">Preautophagosomal structure membrane</location>
        <topology evidence="2">Peripheral membrane protein</topology>
    </subcellularLocation>
</comment>
<dbReference type="GO" id="GO:0061709">
    <property type="term" value="P:reticulophagy"/>
    <property type="evidence" value="ECO:0007669"/>
    <property type="project" value="TreeGrafter"/>
</dbReference>
<accession>A0A9W7A184</accession>
<comment type="similarity">
    <text evidence="3">Belongs to the ATG2 family.</text>
</comment>
<keyword evidence="8" id="KW-0445">Lipid transport</keyword>
<sequence>MKEFQRGGGRGDDDGEGEEEDGEEENEVIVEGCGGDYEESSFKWKGLGLILTKQGVDLWIEIGEGGGRKTVAGRGCGKIETANFELKSITGGYKIDGEERRIFEMVESKVTGEQIRVVQVKGEAGWLDVGLLTVTLKEDKGVDEDGLSPYFEDVEEEGGGGIADMTRSTAFGGACMFELTVSGLSFFTRLRSGSGMEFVKARVKEISGQEGRRDGKKNKRKMQLYRRNDIESREEFMVEVEFKKDTGEGGLIKVDLKELCWRYRVNEGVMLRVIGKFGKGGKKSADSTSSSASSSSSPSDSSSDSSYAIFFNLHSPLLHYVSPQSPSVTPATFLLSVNEVKISTVNIGGEGVRWKAAFKGVEGRVGNKRIDKDITMGRLVTPITISSLTLILLRNPDATPPNPRMSFQISQPDNGPSAECVRLYLCRDSFRVMTEMVGQWWWLFGCSRELEEEIREEVNAHPLEVDEGGGDGGIMASVEQDDDVGDLSLDSSWVYDDFPSYATAPTGAIWYNADDGGGLRESKQVKIFPQHVPVAGGRGGIEEGDMGVKDIVGGDEGVEVGTSCVVNGLTVVVRLFEGYDWVEDVEGEVALELRARDRKGGDRLAKYGLVEFFEVTVRNLSMRTDSVTPTESIMKGSRLASAMDINLGDFWCLECITTEEEKKAFLEWRNDVLHPRDEDEGMVMIKVVSFHPEQKFSVDAKLMSNDSRFAMKMQPLRCFIDQRVIFFVKDFFDPLAGYEGMNKVAAEEDKERVKEKEDRGEKVDDLMEARETETYFKSASVNATKMKINYTPVGVDVAALKTGKYSELINLFPLDDLLLDLEPLKLENITGWGTLFSKICSDWISHITATQVHRFVQATPPFNTITNLGSAAQQLVVIPMEEYKKKPNVHGVHRGINKGLKKFGEGVAVEGASTISKVSKFIANKAAEGLGDAKSSVLATDSDDIAEAGKAASRGLRNARHSITMIPDVNERRGGMKAGMLVPIAVVQAGGGVGEA</sequence>
<keyword evidence="6" id="KW-0256">Endoplasmic reticulum</keyword>
<dbReference type="PANTHER" id="PTHR13190">
    <property type="entry name" value="AUTOPHAGY-RELATED 2, ISOFORM A"/>
    <property type="match status" value="1"/>
</dbReference>
<evidence type="ECO:0000313" key="13">
    <source>
        <dbReference type="EMBL" id="GMH64049.1"/>
    </source>
</evidence>
<evidence type="ECO:0000256" key="8">
    <source>
        <dbReference type="ARBA" id="ARBA00023055"/>
    </source>
</evidence>
<feature type="non-terminal residue" evidence="13">
    <location>
        <position position="1"/>
    </location>
</feature>
<dbReference type="GO" id="GO:0043495">
    <property type="term" value="F:protein-membrane adaptor activity"/>
    <property type="evidence" value="ECO:0007669"/>
    <property type="project" value="TreeGrafter"/>
</dbReference>
<feature type="region of interest" description="Disordered" evidence="12">
    <location>
        <begin position="1"/>
        <end position="27"/>
    </location>
</feature>
<dbReference type="AlphaFoldDB" id="A0A9W7A184"/>
<dbReference type="GO" id="GO:0006869">
    <property type="term" value="P:lipid transport"/>
    <property type="evidence" value="ECO:0007669"/>
    <property type="project" value="UniProtKB-KW"/>
</dbReference>
<feature type="compositionally biased region" description="Low complexity" evidence="12">
    <location>
        <begin position="286"/>
        <end position="302"/>
    </location>
</feature>
<dbReference type="GO" id="GO:0032266">
    <property type="term" value="F:phosphatidylinositol-3-phosphate binding"/>
    <property type="evidence" value="ECO:0007669"/>
    <property type="project" value="TreeGrafter"/>
</dbReference>
<dbReference type="GO" id="GO:0000045">
    <property type="term" value="P:autophagosome assembly"/>
    <property type="evidence" value="ECO:0007669"/>
    <property type="project" value="TreeGrafter"/>
</dbReference>
<feature type="compositionally biased region" description="Acidic residues" evidence="12">
    <location>
        <begin position="13"/>
        <end position="27"/>
    </location>
</feature>
<keyword evidence="7" id="KW-0072">Autophagy</keyword>
<reference evidence="13" key="1">
    <citation type="submission" date="2022-07" db="EMBL/GenBank/DDBJ databases">
        <title>Genome analysis of Parmales, a sister group of diatoms, reveals the evolutionary specialization of diatoms from phago-mixotrophs to photoautotrophs.</title>
        <authorList>
            <person name="Ban H."/>
            <person name="Sato S."/>
            <person name="Yoshikawa S."/>
            <person name="Kazumasa Y."/>
            <person name="Nakamura Y."/>
            <person name="Ichinomiya M."/>
            <person name="Saitoh K."/>
            <person name="Sato N."/>
            <person name="Blanc-Mathieu R."/>
            <person name="Endo H."/>
            <person name="Kuwata A."/>
            <person name="Ogata H."/>
        </authorList>
    </citation>
    <scope>NUCLEOTIDE SEQUENCE</scope>
</reference>
<evidence type="ECO:0000256" key="12">
    <source>
        <dbReference type="SAM" id="MobiDB-lite"/>
    </source>
</evidence>
<evidence type="ECO:0000256" key="6">
    <source>
        <dbReference type="ARBA" id="ARBA00022824"/>
    </source>
</evidence>
<gene>
    <name evidence="13" type="ORF">TrRE_jg108</name>
</gene>
<feature type="region of interest" description="Disordered" evidence="12">
    <location>
        <begin position="278"/>
        <end position="302"/>
    </location>
</feature>
<feature type="compositionally biased region" description="Basic and acidic residues" evidence="12">
    <location>
        <begin position="1"/>
        <end position="12"/>
    </location>
</feature>
<dbReference type="GO" id="GO:0000422">
    <property type="term" value="P:autophagy of mitochondrion"/>
    <property type="evidence" value="ECO:0007669"/>
    <property type="project" value="TreeGrafter"/>
</dbReference>
<evidence type="ECO:0000256" key="3">
    <source>
        <dbReference type="ARBA" id="ARBA00009714"/>
    </source>
</evidence>
<evidence type="ECO:0000256" key="11">
    <source>
        <dbReference type="ARBA" id="ARBA00024615"/>
    </source>
</evidence>
<keyword evidence="9" id="KW-0472">Membrane</keyword>
<comment type="caution">
    <text evidence="13">The sequence shown here is derived from an EMBL/GenBank/DDBJ whole genome shotgun (WGS) entry which is preliminary data.</text>
</comment>
<dbReference type="GO" id="GO:0061723">
    <property type="term" value="P:glycophagy"/>
    <property type="evidence" value="ECO:0007669"/>
    <property type="project" value="TreeGrafter"/>
</dbReference>
<dbReference type="PANTHER" id="PTHR13190:SF1">
    <property type="entry name" value="AUTOPHAGY-RELATED 2, ISOFORM A"/>
    <property type="match status" value="1"/>
</dbReference>
<dbReference type="GO" id="GO:0061908">
    <property type="term" value="C:phagophore"/>
    <property type="evidence" value="ECO:0007669"/>
    <property type="project" value="TreeGrafter"/>
</dbReference>
<dbReference type="EMBL" id="BRXZ01001163">
    <property type="protein sequence ID" value="GMH64049.1"/>
    <property type="molecule type" value="Genomic_DNA"/>
</dbReference>
<dbReference type="GO" id="GO:0034045">
    <property type="term" value="C:phagophore assembly site membrane"/>
    <property type="evidence" value="ECO:0007669"/>
    <property type="project" value="UniProtKB-SubCell"/>
</dbReference>
<evidence type="ECO:0000256" key="2">
    <source>
        <dbReference type="ARBA" id="ARBA00004623"/>
    </source>
</evidence>
<evidence type="ECO:0000256" key="4">
    <source>
        <dbReference type="ARBA" id="ARBA00018070"/>
    </source>
</evidence>
<organism evidence="13 14">
    <name type="scientific">Triparma retinervis</name>
    <dbReference type="NCBI Taxonomy" id="2557542"/>
    <lineage>
        <taxon>Eukaryota</taxon>
        <taxon>Sar</taxon>
        <taxon>Stramenopiles</taxon>
        <taxon>Ochrophyta</taxon>
        <taxon>Bolidophyceae</taxon>
        <taxon>Parmales</taxon>
        <taxon>Triparmaceae</taxon>
        <taxon>Triparma</taxon>
    </lineage>
</organism>
<comment type="catalytic activity">
    <reaction evidence="11">
        <text>a 1,2-diacyl-sn-glycero-3-phosphoethanolamine(in) = a 1,2-diacyl-sn-glycero-3-phosphoethanolamine(out)</text>
        <dbReference type="Rhea" id="RHEA:38895"/>
        <dbReference type="ChEBI" id="CHEBI:64612"/>
    </reaction>
</comment>
<proteinExistence type="inferred from homology"/>
<evidence type="ECO:0000256" key="1">
    <source>
        <dbReference type="ARBA" id="ARBA00004406"/>
    </source>
</evidence>
<dbReference type="OrthoDB" id="18982at2759"/>
<evidence type="ECO:0000256" key="10">
    <source>
        <dbReference type="ARBA" id="ARBA00024479"/>
    </source>
</evidence>
<keyword evidence="14" id="KW-1185">Reference proteome</keyword>
<evidence type="ECO:0000313" key="14">
    <source>
        <dbReference type="Proteomes" id="UP001165082"/>
    </source>
</evidence>
<dbReference type="InterPro" id="IPR026849">
    <property type="entry name" value="ATG2"/>
</dbReference>
<name>A0A9W7A184_9STRA</name>